<evidence type="ECO:0000313" key="1">
    <source>
        <dbReference type="EMBL" id="TCS97370.1"/>
    </source>
</evidence>
<gene>
    <name evidence="1" type="ORF">EDC25_11343</name>
</gene>
<accession>A0A4S3KVD4</accession>
<dbReference type="RefSeq" id="WP_240639586.1">
    <property type="nucleotide sequence ID" value="NZ_JBHLWF010000085.1"/>
</dbReference>
<sequence>MTQAMDAEGLKRKLKAAGETAPEAWRTRLHRAISWLGRAERDGDDTDARFIFLWIAFNAAYASEFAHEQSERDRLRAFFAMLLSRDAGQRLAGLMLRQFSGPVRVLIENRYVYAPFWRALRDHDSSGRWEETFAASRKLATAAVMSGDTATVLSIVFDRLYVLRNQLLHGGATWNSAVNRAQVRDGATILSHTVPVIVDLMLECPEADFGAIQYPVV</sequence>
<dbReference type="Proteomes" id="UP000294599">
    <property type="component" value="Unassembled WGS sequence"/>
</dbReference>
<comment type="caution">
    <text evidence="1">The sequence shown here is derived from an EMBL/GenBank/DDBJ whole genome shotgun (WGS) entry which is preliminary data.</text>
</comment>
<dbReference type="EMBL" id="SMAF01000013">
    <property type="protein sequence ID" value="TCS97370.1"/>
    <property type="molecule type" value="Genomic_DNA"/>
</dbReference>
<organism evidence="1 2">
    <name type="scientific">Pseudofulvimonas gallinarii</name>
    <dbReference type="NCBI Taxonomy" id="634155"/>
    <lineage>
        <taxon>Bacteria</taxon>
        <taxon>Pseudomonadati</taxon>
        <taxon>Pseudomonadota</taxon>
        <taxon>Gammaproteobacteria</taxon>
        <taxon>Lysobacterales</taxon>
        <taxon>Rhodanobacteraceae</taxon>
        <taxon>Pseudofulvimonas</taxon>
    </lineage>
</organism>
<dbReference type="AlphaFoldDB" id="A0A4S3KVD4"/>
<keyword evidence="2" id="KW-1185">Reference proteome</keyword>
<reference evidence="1 2" key="1">
    <citation type="submission" date="2019-03" db="EMBL/GenBank/DDBJ databases">
        <title>Genomic Encyclopedia of Type Strains, Phase IV (KMG-IV): sequencing the most valuable type-strain genomes for metagenomic binning, comparative biology and taxonomic classification.</title>
        <authorList>
            <person name="Goeker M."/>
        </authorList>
    </citation>
    <scope>NUCLEOTIDE SEQUENCE [LARGE SCALE GENOMIC DNA]</scope>
    <source>
        <strain evidence="1 2">DSM 21944</strain>
    </source>
</reference>
<evidence type="ECO:0000313" key="2">
    <source>
        <dbReference type="Proteomes" id="UP000294599"/>
    </source>
</evidence>
<proteinExistence type="predicted"/>
<name>A0A4S3KVD4_9GAMM</name>
<protein>
    <submittedName>
        <fullName evidence="1">Uncharacterized protein</fullName>
    </submittedName>
</protein>